<evidence type="ECO:0000256" key="9">
    <source>
        <dbReference type="ARBA" id="ARBA00034078"/>
    </source>
</evidence>
<dbReference type="PROSITE" id="PS51296">
    <property type="entry name" value="RIESKE"/>
    <property type="match status" value="1"/>
</dbReference>
<feature type="domain" description="Rieske" evidence="11">
    <location>
        <begin position="66"/>
        <end position="158"/>
    </location>
</feature>
<evidence type="ECO:0000256" key="3">
    <source>
        <dbReference type="ARBA" id="ARBA00022714"/>
    </source>
</evidence>
<reference evidence="12" key="2">
    <citation type="journal article" date="2022" name="Sci. Rep.">
        <title>In silico prediction of the enzymes involved in the degradation of the herbicide molinate by Gulosibacter molinativorax ON4T.</title>
        <authorList>
            <person name="Lopes A.R."/>
            <person name="Bunin E."/>
            <person name="Viana A.T."/>
            <person name="Froufe H."/>
            <person name="Munoz-Merida A."/>
            <person name="Pinho D."/>
            <person name="Figueiredo J."/>
            <person name="Barroso C."/>
            <person name="Vaz-Moreira I."/>
            <person name="Bellanger X."/>
            <person name="Egas C."/>
            <person name="Nunes O.C."/>
        </authorList>
    </citation>
    <scope>NUCLEOTIDE SEQUENCE</scope>
    <source>
        <strain evidence="12">ON4</strain>
    </source>
</reference>
<proteinExistence type="predicted"/>
<dbReference type="Proteomes" id="UP001170379">
    <property type="component" value="Unassembled WGS sequence"/>
</dbReference>
<keyword evidence="3" id="KW-0001">2Fe-2S</keyword>
<evidence type="ECO:0000256" key="5">
    <source>
        <dbReference type="ARBA" id="ARBA00023004"/>
    </source>
</evidence>
<dbReference type="EMBL" id="PXVD01000005">
    <property type="protein sequence ID" value="MDJ1370550.1"/>
    <property type="molecule type" value="Genomic_DNA"/>
</dbReference>
<name>A0ABT7C5T4_9MICO</name>
<dbReference type="PANTHER" id="PTHR10134">
    <property type="entry name" value="CYTOCHROME B-C1 COMPLEX SUBUNIT RIESKE, MITOCHONDRIAL"/>
    <property type="match status" value="1"/>
</dbReference>
<comment type="cofactor">
    <cofactor evidence="9">
        <name>[2Fe-2S] cluster</name>
        <dbReference type="ChEBI" id="CHEBI:190135"/>
    </cofactor>
</comment>
<sequence length="159" mass="15866">MIEQLPSDTVPSTSAGSREDPTGPSRRVFIRSAALIGGGTAAAFLLSACSSGSQDAGETAAPVAEPVTLPAAEVPVGGGVVIKASEVVVTQPTEGQFLAFTAICTHQGCVLTDVQDRGAHCGCHGSYYDISTGEPVAGPAQEPLTSIPVAVSGDTLTIG</sequence>
<dbReference type="InterPro" id="IPR017941">
    <property type="entry name" value="Rieske_2Fe-2S"/>
</dbReference>
<dbReference type="Gene3D" id="2.102.10.10">
    <property type="entry name" value="Rieske [2Fe-2S] iron-sulphur domain"/>
    <property type="match status" value="1"/>
</dbReference>
<evidence type="ECO:0000256" key="7">
    <source>
        <dbReference type="ARBA" id="ARBA00023157"/>
    </source>
</evidence>
<organism evidence="12 13">
    <name type="scientific">Gulosibacter molinativorax</name>
    <dbReference type="NCBI Taxonomy" id="256821"/>
    <lineage>
        <taxon>Bacteria</taxon>
        <taxon>Bacillati</taxon>
        <taxon>Actinomycetota</taxon>
        <taxon>Actinomycetes</taxon>
        <taxon>Micrococcales</taxon>
        <taxon>Microbacteriaceae</taxon>
        <taxon>Gulosibacter</taxon>
    </lineage>
</organism>
<keyword evidence="5" id="KW-0408">Iron</keyword>
<dbReference type="CDD" id="cd03467">
    <property type="entry name" value="Rieske"/>
    <property type="match status" value="1"/>
</dbReference>
<evidence type="ECO:0000256" key="8">
    <source>
        <dbReference type="ARBA" id="ARBA00029586"/>
    </source>
</evidence>
<dbReference type="InterPro" id="IPR014349">
    <property type="entry name" value="Rieske_Fe-S_prot"/>
</dbReference>
<dbReference type="InterPro" id="IPR036922">
    <property type="entry name" value="Rieske_2Fe-2S_sf"/>
</dbReference>
<feature type="region of interest" description="Disordered" evidence="10">
    <location>
        <begin position="1"/>
        <end position="25"/>
    </location>
</feature>
<dbReference type="InterPro" id="IPR005805">
    <property type="entry name" value="Rieske_Fe-S_prot_C"/>
</dbReference>
<keyword evidence="4" id="KW-0479">Metal-binding</keyword>
<accession>A0ABT7C5T4</accession>
<dbReference type="Pfam" id="PF00355">
    <property type="entry name" value="Rieske"/>
    <property type="match status" value="1"/>
</dbReference>
<dbReference type="InterPro" id="IPR006311">
    <property type="entry name" value="TAT_signal"/>
</dbReference>
<feature type="compositionally biased region" description="Polar residues" evidence="10">
    <location>
        <begin position="1"/>
        <end position="16"/>
    </location>
</feature>
<dbReference type="RefSeq" id="WP_084147350.1">
    <property type="nucleotide sequence ID" value="NZ_CP028426.1"/>
</dbReference>
<comment type="function">
    <text evidence="1">Iron-sulfur subunit of the cytochrome bc1 complex, an essential component of the respiratory electron transport chain required for ATP synthesis. The bc1 complex catalyzes the oxidation of menaquinol and the reduction of cytochrome c in the respiratory chain. The bc1 complex operates through a Q-cycle mechanism that couples electron transfer to generation of the proton gradient that drives ATP synthesis.</text>
</comment>
<evidence type="ECO:0000313" key="12">
    <source>
        <dbReference type="EMBL" id="MDJ1370550.1"/>
    </source>
</evidence>
<dbReference type="PRINTS" id="PR00162">
    <property type="entry name" value="RIESKE"/>
</dbReference>
<comment type="caution">
    <text evidence="12">The sequence shown here is derived from an EMBL/GenBank/DDBJ whole genome shotgun (WGS) entry which is preliminary data.</text>
</comment>
<evidence type="ECO:0000313" key="13">
    <source>
        <dbReference type="Proteomes" id="UP001170379"/>
    </source>
</evidence>
<gene>
    <name evidence="12" type="ORF">C7K25_04055</name>
</gene>
<evidence type="ECO:0000256" key="4">
    <source>
        <dbReference type="ARBA" id="ARBA00022723"/>
    </source>
</evidence>
<dbReference type="PROSITE" id="PS51318">
    <property type="entry name" value="TAT"/>
    <property type="match status" value="1"/>
</dbReference>
<keyword evidence="7" id="KW-1015">Disulfide bond</keyword>
<evidence type="ECO:0000256" key="6">
    <source>
        <dbReference type="ARBA" id="ARBA00023014"/>
    </source>
</evidence>
<keyword evidence="13" id="KW-1185">Reference proteome</keyword>
<keyword evidence="6" id="KW-0411">Iron-sulfur</keyword>
<evidence type="ECO:0000256" key="1">
    <source>
        <dbReference type="ARBA" id="ARBA00002494"/>
    </source>
</evidence>
<evidence type="ECO:0000256" key="10">
    <source>
        <dbReference type="SAM" id="MobiDB-lite"/>
    </source>
</evidence>
<evidence type="ECO:0000256" key="2">
    <source>
        <dbReference type="ARBA" id="ARBA00015816"/>
    </source>
</evidence>
<dbReference type="SUPFAM" id="SSF50022">
    <property type="entry name" value="ISP domain"/>
    <property type="match status" value="1"/>
</dbReference>
<protein>
    <recommendedName>
        <fullName evidence="2">Cytochrome bc1 complex Rieske iron-sulfur subunit</fullName>
    </recommendedName>
    <alternativeName>
        <fullName evidence="8">Cytochrome bc1 reductase complex subunit QcrA</fullName>
    </alternativeName>
</protein>
<evidence type="ECO:0000259" key="11">
    <source>
        <dbReference type="PROSITE" id="PS51296"/>
    </source>
</evidence>
<reference evidence="12" key="1">
    <citation type="submission" date="2018-03" db="EMBL/GenBank/DDBJ databases">
        <authorList>
            <person name="Nunes O.C."/>
            <person name="Lopes A.R."/>
            <person name="Froufe H."/>
            <person name="Munoz-Merida A."/>
            <person name="Barroso C."/>
            <person name="Egas C."/>
        </authorList>
    </citation>
    <scope>NUCLEOTIDE SEQUENCE</scope>
    <source>
        <strain evidence="12">ON4</strain>
    </source>
</reference>